<evidence type="ECO:0000313" key="3">
    <source>
        <dbReference type="Proteomes" id="UP000006064"/>
    </source>
</evidence>
<dbReference type="HOGENOM" id="CLU_059309_1_0_2"/>
<dbReference type="KEGG" id="thm:CL1_1094"/>
<dbReference type="InterPro" id="IPR013783">
    <property type="entry name" value="Ig-like_fold"/>
</dbReference>
<dbReference type="Gene3D" id="2.60.40.10">
    <property type="entry name" value="Immunoglobulins"/>
    <property type="match status" value="2"/>
</dbReference>
<organism evidence="2 3">
    <name type="scientific">Thermococcus cleftensis (strain DSM 27260 / KACC 17922 / CL1)</name>
    <dbReference type="NCBI Taxonomy" id="163003"/>
    <lineage>
        <taxon>Archaea</taxon>
        <taxon>Methanobacteriati</taxon>
        <taxon>Methanobacteriota</taxon>
        <taxon>Thermococci</taxon>
        <taxon>Thermococcales</taxon>
        <taxon>Thermococcaceae</taxon>
        <taxon>Thermococcus</taxon>
    </lineage>
</organism>
<dbReference type="InterPro" id="IPR013990">
    <property type="entry name" value="WHy-dom"/>
</dbReference>
<keyword evidence="3" id="KW-1185">Reference proteome</keyword>
<name>I3ZUB3_THECF</name>
<dbReference type="OrthoDB" id="105458at2157"/>
<evidence type="ECO:0000259" key="1">
    <source>
        <dbReference type="SMART" id="SM00769"/>
    </source>
</evidence>
<dbReference type="SUPFAM" id="SSF117070">
    <property type="entry name" value="LEA14-like"/>
    <property type="match status" value="1"/>
</dbReference>
<sequence length="301" mass="33690">MNLKYLLLGLALIFIVWVGYVAYAAYTLSPRVSAQWGYVNEKTTEIWVEAKLSKPLLVPASIEELRIEFTGIPVARVTRFEYGATETDVSFVLAIDNYNLVRSLVNYMNNGQSGTVAILLQGRLLGIIPIKTDIEQGISENVLAYLNFTAESKDLAGGLVKTPALVETRFDWAGEENGRARLIAHMKFHNPNAFPIPIGNVSFDVYANEIKIGDGRTARVVVIPANGYATLDVETYIEEDSLPKVWAEHIKSGEVSKVRADVFLDIRVMNQDYHVKLVSYEETVKTDIMGELNRLLEDMLR</sequence>
<dbReference type="GO" id="GO:0009269">
    <property type="term" value="P:response to desiccation"/>
    <property type="evidence" value="ECO:0007669"/>
    <property type="project" value="InterPro"/>
</dbReference>
<accession>I3ZUB3</accession>
<dbReference type="STRING" id="163003.CL1_1094"/>
<dbReference type="Pfam" id="PF03168">
    <property type="entry name" value="LEA_2"/>
    <property type="match status" value="1"/>
</dbReference>
<reference evidence="2 3" key="1">
    <citation type="journal article" date="2012" name="J. Bacteriol.">
        <title>Complete Genome Sequence of the Hyperthermophilic Archaeon Thermococcus sp. Strain CL1, Isolated from a Paralvinella sp. Polychaete Worm Collected from a Hydrothermal Vent.</title>
        <authorList>
            <person name="Jung J.H."/>
            <person name="Holden J.F."/>
            <person name="Seo D.H."/>
            <person name="Park K.H."/>
            <person name="Shin H."/>
            <person name="Ryu S."/>
            <person name="Lee J.H."/>
            <person name="Park C.S."/>
        </authorList>
    </citation>
    <scope>NUCLEOTIDE SEQUENCE [LARGE SCALE GENOMIC DNA]</scope>
    <source>
        <strain evidence="3">DSM 27260 / KACC 17922 / CL1</strain>
    </source>
</reference>
<dbReference type="RefSeq" id="WP_014788932.1">
    <property type="nucleotide sequence ID" value="NC_018015.1"/>
</dbReference>
<dbReference type="GeneID" id="13037482"/>
<dbReference type="SMART" id="SM00769">
    <property type="entry name" value="WHy"/>
    <property type="match status" value="1"/>
</dbReference>
<dbReference type="EMBL" id="CP003651">
    <property type="protein sequence ID" value="AFL95297.1"/>
    <property type="molecule type" value="Genomic_DNA"/>
</dbReference>
<feature type="domain" description="Water stress and hypersensitive response" evidence="1">
    <location>
        <begin position="165"/>
        <end position="282"/>
    </location>
</feature>
<dbReference type="Proteomes" id="UP000006064">
    <property type="component" value="Chromosome"/>
</dbReference>
<dbReference type="AlphaFoldDB" id="I3ZUB3"/>
<proteinExistence type="predicted"/>
<evidence type="ECO:0000313" key="2">
    <source>
        <dbReference type="EMBL" id="AFL95297.1"/>
    </source>
</evidence>
<gene>
    <name evidence="2" type="ORF">CL1_1094</name>
</gene>
<protein>
    <recommendedName>
        <fullName evidence="1">Water stress and hypersensitive response domain-containing protein</fullName>
    </recommendedName>
</protein>
<dbReference type="InterPro" id="IPR004864">
    <property type="entry name" value="LEA_2"/>
</dbReference>